<gene>
    <name evidence="1" type="ORF">AS180_09760</name>
</gene>
<evidence type="ECO:0000313" key="1">
    <source>
        <dbReference type="EMBL" id="KSU88091.1"/>
    </source>
</evidence>
<protein>
    <submittedName>
        <fullName evidence="1">Peptidase</fullName>
    </submittedName>
</protein>
<dbReference type="GeneID" id="93684047"/>
<name>A0A0V8JM46_9BACI</name>
<comment type="caution">
    <text evidence="1">The sequence shown here is derived from an EMBL/GenBank/DDBJ whole genome shotgun (WGS) entry which is preliminary data.</text>
</comment>
<dbReference type="Proteomes" id="UP000053681">
    <property type="component" value="Unassembled WGS sequence"/>
</dbReference>
<proteinExistence type="predicted"/>
<accession>A0A0V8JM46</accession>
<dbReference type="RefSeq" id="WP_025909493.1">
    <property type="nucleotide sequence ID" value="NZ_KQ758645.1"/>
</dbReference>
<organism evidence="1 2">
    <name type="scientific">Priestia veravalensis</name>
    <dbReference type="NCBI Taxonomy" id="1414648"/>
    <lineage>
        <taxon>Bacteria</taxon>
        <taxon>Bacillati</taxon>
        <taxon>Bacillota</taxon>
        <taxon>Bacilli</taxon>
        <taxon>Bacillales</taxon>
        <taxon>Bacillaceae</taxon>
        <taxon>Priestia</taxon>
    </lineage>
</organism>
<dbReference type="EMBL" id="LNQP01000029">
    <property type="protein sequence ID" value="KSU88091.1"/>
    <property type="molecule type" value="Genomic_DNA"/>
</dbReference>
<keyword evidence="2" id="KW-1185">Reference proteome</keyword>
<sequence length="101" mass="11219">MKYTQLITGIAVGFASAYLYQKKKSSLSSMEALHIAKQAFKRNGPINGSWIQTTTKVINRYGLAFEGYSGGITRSVNGNQEQYEFFIDKSSGNIIDLVKID</sequence>
<reference evidence="1 2" key="1">
    <citation type="submission" date="2015-11" db="EMBL/GenBank/DDBJ databases">
        <title>Bacillus caseinolyticus sp nov.</title>
        <authorList>
            <person name="Dastager S.G."/>
            <person name="Mawlankar R."/>
        </authorList>
    </citation>
    <scope>NUCLEOTIDE SEQUENCE [LARGE SCALE GENOMIC DNA]</scope>
    <source>
        <strain evidence="1 2">SGD-V-76</strain>
    </source>
</reference>
<dbReference type="AlphaFoldDB" id="A0A0V8JM46"/>
<evidence type="ECO:0000313" key="2">
    <source>
        <dbReference type="Proteomes" id="UP000053681"/>
    </source>
</evidence>